<evidence type="ECO:0000313" key="3">
    <source>
        <dbReference type="Proteomes" id="UP001530315"/>
    </source>
</evidence>
<gene>
    <name evidence="2" type="ORF">ACHAW5_007404</name>
</gene>
<dbReference type="PANTHER" id="PTHR22768:SF0">
    <property type="entry name" value="DNA REPLICATION COMPLEX GINS PROTEIN PSF3"/>
    <property type="match status" value="1"/>
</dbReference>
<organism evidence="2 3">
    <name type="scientific">Stephanodiscus triporus</name>
    <dbReference type="NCBI Taxonomy" id="2934178"/>
    <lineage>
        <taxon>Eukaryota</taxon>
        <taxon>Sar</taxon>
        <taxon>Stramenopiles</taxon>
        <taxon>Ochrophyta</taxon>
        <taxon>Bacillariophyta</taxon>
        <taxon>Coscinodiscophyceae</taxon>
        <taxon>Thalassiosirophycidae</taxon>
        <taxon>Stephanodiscales</taxon>
        <taxon>Stephanodiscaceae</taxon>
        <taxon>Stephanodiscus</taxon>
    </lineage>
</organism>
<dbReference type="AlphaFoldDB" id="A0ABD3QEG8"/>
<evidence type="ECO:0000256" key="1">
    <source>
        <dbReference type="SAM" id="MobiDB-lite"/>
    </source>
</evidence>
<name>A0ABD3QEG8_9STRA</name>
<sequence length="296" mass="32161">MPRYYDIDTILAEEELLTVKPKFSFAHLSHLDPDSHHRAAHGRKRRREGDDDVNEKGKGGGGGSHHHLSEGTKIRMPLWVVDRWAMLNFVRIPAPPKHYRQRMKERLEADAVHMNLCSKTDHYFLAGTLLVNLLLRAAHVHRQNNPPSSSSRTTAASAAESLAMERLAHDARSLQLSLLSAMMGERLCRNFDWTLSALDAMEDDVSGWVMRLSTLERRMFGWGLDASGAVRAWREYGCGRLGVSLAVLKGRSIAGGRGGTSSSATAAAGTTPAGGSSSGGGKKRRVVTPVGGGGSS</sequence>
<evidence type="ECO:0000313" key="2">
    <source>
        <dbReference type="EMBL" id="KAL3798452.1"/>
    </source>
</evidence>
<dbReference type="SUPFAM" id="SSF160059">
    <property type="entry name" value="PriA/YqbF domain"/>
    <property type="match status" value="1"/>
</dbReference>
<evidence type="ECO:0008006" key="4">
    <source>
        <dbReference type="Google" id="ProtNLM"/>
    </source>
</evidence>
<dbReference type="InterPro" id="IPR010492">
    <property type="entry name" value="GINS_Psf3"/>
</dbReference>
<dbReference type="SUPFAM" id="SSF158573">
    <property type="entry name" value="GINS helical bundle-like"/>
    <property type="match status" value="1"/>
</dbReference>
<dbReference type="CDD" id="cd21693">
    <property type="entry name" value="GINS_B_Psf3"/>
    <property type="match status" value="1"/>
</dbReference>
<comment type="caution">
    <text evidence="2">The sequence shown here is derived from an EMBL/GenBank/DDBJ whole genome shotgun (WGS) entry which is preliminary data.</text>
</comment>
<feature type="region of interest" description="Disordered" evidence="1">
    <location>
        <begin position="34"/>
        <end position="69"/>
    </location>
</feature>
<dbReference type="Proteomes" id="UP001530315">
    <property type="component" value="Unassembled WGS sequence"/>
</dbReference>
<feature type="compositionally biased region" description="Low complexity" evidence="1">
    <location>
        <begin position="260"/>
        <end position="275"/>
    </location>
</feature>
<proteinExistence type="predicted"/>
<accession>A0ABD3QEG8</accession>
<keyword evidence="3" id="KW-1185">Reference proteome</keyword>
<protein>
    <recommendedName>
        <fullName evidence="4">DNA replication complex GINS protein PSF3</fullName>
    </recommendedName>
</protein>
<dbReference type="EMBL" id="JALLAZ020000297">
    <property type="protein sequence ID" value="KAL3798452.1"/>
    <property type="molecule type" value="Genomic_DNA"/>
</dbReference>
<reference evidence="2 3" key="1">
    <citation type="submission" date="2024-10" db="EMBL/GenBank/DDBJ databases">
        <title>Updated reference genomes for cyclostephanoid diatoms.</title>
        <authorList>
            <person name="Roberts W.R."/>
            <person name="Alverson A.J."/>
        </authorList>
    </citation>
    <scope>NUCLEOTIDE SEQUENCE [LARGE SCALE GENOMIC DNA]</scope>
    <source>
        <strain evidence="2 3">AJA276-08</strain>
    </source>
</reference>
<dbReference type="InterPro" id="IPR038437">
    <property type="entry name" value="GINS_Psf3_sf"/>
</dbReference>
<dbReference type="Gene3D" id="1.20.58.2050">
    <property type="match status" value="1"/>
</dbReference>
<dbReference type="PANTHER" id="PTHR22768">
    <property type="entry name" value="DNA REPLICATION COMPLEX GINS PROTEIN PSF3"/>
    <property type="match status" value="1"/>
</dbReference>
<dbReference type="InterPro" id="IPR036224">
    <property type="entry name" value="GINS_bundle-like_dom_sf"/>
</dbReference>
<feature type="region of interest" description="Disordered" evidence="1">
    <location>
        <begin position="256"/>
        <end position="296"/>
    </location>
</feature>